<gene>
    <name evidence="2" type="ORF">H6G97_30400</name>
</gene>
<keyword evidence="3" id="KW-1185">Reference proteome</keyword>
<dbReference type="RefSeq" id="WP_190944191.1">
    <property type="nucleotide sequence ID" value="NZ_JACJSI010000106.1"/>
</dbReference>
<dbReference type="PANTHER" id="PTHR43267">
    <property type="entry name" value="TRNA THREONYLCARBAMOYLADENOSINE DEHYDRATASE"/>
    <property type="match status" value="1"/>
</dbReference>
<dbReference type="Gene3D" id="3.40.50.720">
    <property type="entry name" value="NAD(P)-binding Rossmann-like Domain"/>
    <property type="match status" value="1"/>
</dbReference>
<evidence type="ECO:0000313" key="3">
    <source>
        <dbReference type="Proteomes" id="UP000623440"/>
    </source>
</evidence>
<dbReference type="EMBL" id="JACJSI010000106">
    <property type="protein sequence ID" value="MBD2533630.1"/>
    <property type="molecule type" value="Genomic_DNA"/>
</dbReference>
<sequence length="279" mass="30520">MTLSISPEDHFLNRSIPLLTSAGTEQLASRKLVVAGCGGVGGGMALTMCRMGVGAFHLADPADFDPPDMNRQWGATGLTMGKNKAEVYRDLILDINPDAQVQVFTQGITNDNQYEFLKGADILVDCLDAGVPYELRETMHQKARELGVFSVVAPILGFGCFALCSSPQGMSMEFWTRTFRNAKESTALPDIFKEWFMPEQIDIIGRSLKIGKVPTLAVGPLIASSLLATECIAHLLDGIIPGSRKPIVLPKGMFFDLFRMNYQIVDVSEIRAQFEGDEP</sequence>
<dbReference type="Pfam" id="PF00899">
    <property type="entry name" value="ThiF"/>
    <property type="match status" value="1"/>
</dbReference>
<keyword evidence="2" id="KW-0548">Nucleotidyltransferase</keyword>
<reference evidence="2 3" key="1">
    <citation type="journal article" date="2020" name="ISME J.">
        <title>Comparative genomics reveals insights into cyanobacterial evolution and habitat adaptation.</title>
        <authorList>
            <person name="Chen M.Y."/>
            <person name="Teng W.K."/>
            <person name="Zhao L."/>
            <person name="Hu C.X."/>
            <person name="Zhou Y.K."/>
            <person name="Han B.P."/>
            <person name="Song L.R."/>
            <person name="Shu W.S."/>
        </authorList>
    </citation>
    <scope>NUCLEOTIDE SEQUENCE [LARGE SCALE GENOMIC DNA]</scope>
    <source>
        <strain evidence="2 3">FACHB-838</strain>
    </source>
</reference>
<evidence type="ECO:0000259" key="1">
    <source>
        <dbReference type="Pfam" id="PF00899"/>
    </source>
</evidence>
<dbReference type="Proteomes" id="UP000623440">
    <property type="component" value="Unassembled WGS sequence"/>
</dbReference>
<name>A0ABR8DXI1_9NOSO</name>
<proteinExistence type="predicted"/>
<dbReference type="PANTHER" id="PTHR43267:SF1">
    <property type="entry name" value="TRNA THREONYLCARBAMOYLADENOSINE DEHYDRATASE"/>
    <property type="match status" value="1"/>
</dbReference>
<accession>A0ABR8DXI1</accession>
<protein>
    <submittedName>
        <fullName evidence="2">ThiF family adenylyltransferase</fullName>
    </submittedName>
</protein>
<organism evidence="2 3">
    <name type="scientific">Nostoc flagelliforme FACHB-838</name>
    <dbReference type="NCBI Taxonomy" id="2692904"/>
    <lineage>
        <taxon>Bacteria</taxon>
        <taxon>Bacillati</taxon>
        <taxon>Cyanobacteriota</taxon>
        <taxon>Cyanophyceae</taxon>
        <taxon>Nostocales</taxon>
        <taxon>Nostocaceae</taxon>
        <taxon>Nostoc</taxon>
    </lineage>
</organism>
<feature type="domain" description="THIF-type NAD/FAD binding fold" evidence="1">
    <location>
        <begin position="14"/>
        <end position="268"/>
    </location>
</feature>
<dbReference type="GO" id="GO:0016779">
    <property type="term" value="F:nucleotidyltransferase activity"/>
    <property type="evidence" value="ECO:0007669"/>
    <property type="project" value="UniProtKB-KW"/>
</dbReference>
<dbReference type="SUPFAM" id="SSF69572">
    <property type="entry name" value="Activating enzymes of the ubiquitin-like proteins"/>
    <property type="match status" value="1"/>
</dbReference>
<comment type="caution">
    <text evidence="2">The sequence shown here is derived from an EMBL/GenBank/DDBJ whole genome shotgun (WGS) entry which is preliminary data.</text>
</comment>
<dbReference type="InterPro" id="IPR000594">
    <property type="entry name" value="ThiF_NAD_FAD-bd"/>
</dbReference>
<dbReference type="InterPro" id="IPR045886">
    <property type="entry name" value="ThiF/MoeB/HesA"/>
</dbReference>
<evidence type="ECO:0000313" key="2">
    <source>
        <dbReference type="EMBL" id="MBD2533630.1"/>
    </source>
</evidence>
<dbReference type="CDD" id="cd01483">
    <property type="entry name" value="E1_enzyme_family"/>
    <property type="match status" value="1"/>
</dbReference>
<keyword evidence="2" id="KW-0808">Transferase</keyword>
<dbReference type="InterPro" id="IPR035985">
    <property type="entry name" value="Ubiquitin-activating_enz"/>
</dbReference>